<reference evidence="1" key="2">
    <citation type="submission" date="2012-05" db="EMBL/GenBank/DDBJ databases">
        <title>Annotation of the Genome Sequence of Fusarium oxysporum HDV247.</title>
        <authorList>
            <consortium name="The Broad Institute Genomics Platform"/>
            <person name="Ma L.-J."/>
            <person name="Corby-Kistler H."/>
            <person name="Broz K."/>
            <person name="Gale L.R."/>
            <person name="Jonkers W."/>
            <person name="O'Donnell K."/>
            <person name="Ploetz R."/>
            <person name="Steinberg C."/>
            <person name="Schwartz D.C."/>
            <person name="VanEtten H."/>
            <person name="Zhou S."/>
            <person name="Young S.K."/>
            <person name="Zeng Q."/>
            <person name="Gargeya S."/>
            <person name="Fitzgerald M."/>
            <person name="Abouelleil A."/>
            <person name="Alvarado L."/>
            <person name="Chapman S.B."/>
            <person name="Gainer-Dewar J."/>
            <person name="Goldberg J."/>
            <person name="Griggs A."/>
            <person name="Gujja S."/>
            <person name="Hansen M."/>
            <person name="Howarth C."/>
            <person name="Imamovic A."/>
            <person name="Ireland A."/>
            <person name="Larimer J."/>
            <person name="McCowan C."/>
            <person name="Murphy C."/>
            <person name="Pearson M."/>
            <person name="Poon T.W."/>
            <person name="Priest M."/>
            <person name="Roberts A."/>
            <person name="Saif S."/>
            <person name="Shea T."/>
            <person name="Sykes S."/>
            <person name="Wortman J."/>
            <person name="Nusbaum C."/>
            <person name="Birren B."/>
        </authorList>
    </citation>
    <scope>NUCLEOTIDE SEQUENCE</scope>
    <source>
        <strain evidence="1">HDV247</strain>
    </source>
</reference>
<name>W9QA65_FUSOX</name>
<dbReference type="AlphaFoldDB" id="W9QA65"/>
<organism evidence="1">
    <name type="scientific">Fusarium oxysporum f. sp. pisi HDV247</name>
    <dbReference type="NCBI Taxonomy" id="1080344"/>
    <lineage>
        <taxon>Eukaryota</taxon>
        <taxon>Fungi</taxon>
        <taxon>Dikarya</taxon>
        <taxon>Ascomycota</taxon>
        <taxon>Pezizomycotina</taxon>
        <taxon>Sordariomycetes</taxon>
        <taxon>Hypocreomycetidae</taxon>
        <taxon>Hypocreales</taxon>
        <taxon>Nectriaceae</taxon>
        <taxon>Fusarium</taxon>
        <taxon>Fusarium oxysporum species complex</taxon>
    </lineage>
</organism>
<sequence>MILMRLFNEKLTSKVPIMTTFFGESDGRYITQMSAIGTGIFHWCRIISLRFEFMDESIERGLGDVNYEIMDSDRVPLRFADHGNTNGVFQIDGANGEEIARFEVQMDDKVVVGLKLNLNTNRTEFLSNEDAVFDLPAFKITPSCKKVIGMFSQGIGWGSKYFTIWVSFQLTRNRNRIDDRHI</sequence>
<evidence type="ECO:0008006" key="2">
    <source>
        <dbReference type="Google" id="ProtNLM"/>
    </source>
</evidence>
<dbReference type="EMBL" id="JH650968">
    <property type="protein sequence ID" value="EXA51477.1"/>
    <property type="molecule type" value="Genomic_DNA"/>
</dbReference>
<gene>
    <name evidence="1" type="ORF">FOVG_00104</name>
</gene>
<proteinExistence type="predicted"/>
<dbReference type="OrthoDB" id="5273847at2759"/>
<evidence type="ECO:0000313" key="1">
    <source>
        <dbReference type="EMBL" id="EXA51477.1"/>
    </source>
</evidence>
<accession>W9QA65</accession>
<dbReference type="Proteomes" id="UP000030751">
    <property type="component" value="Unassembled WGS sequence"/>
</dbReference>
<protein>
    <recommendedName>
        <fullName evidence="2">Jacalin-type lectin domain-containing protein</fullName>
    </recommendedName>
</protein>
<reference evidence="1" key="1">
    <citation type="submission" date="2011-10" db="EMBL/GenBank/DDBJ databases">
        <title>The Genome Sequence of Fusarium oxysporum HDV247.</title>
        <authorList>
            <consortium name="The Broad Institute Genome Sequencing Platform"/>
            <person name="Ma L.-J."/>
            <person name="Gale L.R."/>
            <person name="Schwartz D.C."/>
            <person name="Zhou S."/>
            <person name="Corby-Kistler H."/>
            <person name="Young S.K."/>
            <person name="Zeng Q."/>
            <person name="Gargeya S."/>
            <person name="Fitzgerald M."/>
            <person name="Haas B."/>
            <person name="Abouelleil A."/>
            <person name="Alvarado L."/>
            <person name="Arachchi H.M."/>
            <person name="Berlin A."/>
            <person name="Brown A."/>
            <person name="Chapman S.B."/>
            <person name="Chen Z."/>
            <person name="Dunbar C."/>
            <person name="Freedman E."/>
            <person name="Gearin G."/>
            <person name="Goldberg J."/>
            <person name="Griggs A."/>
            <person name="Gujja S."/>
            <person name="Heiman D."/>
            <person name="Howarth C."/>
            <person name="Larson L."/>
            <person name="Lui A."/>
            <person name="MacDonald P.J.P."/>
            <person name="Montmayeur A."/>
            <person name="Murphy C."/>
            <person name="Neiman D."/>
            <person name="Pearson M."/>
            <person name="Priest M."/>
            <person name="Roberts A."/>
            <person name="Saif S."/>
            <person name="Shea T."/>
            <person name="Shenoy N."/>
            <person name="Sisk P."/>
            <person name="Stolte C."/>
            <person name="Sykes S."/>
            <person name="Wortman J."/>
            <person name="Nusbaum C."/>
            <person name="Birren B."/>
        </authorList>
    </citation>
    <scope>NUCLEOTIDE SEQUENCE [LARGE SCALE GENOMIC DNA]</scope>
    <source>
        <strain evidence="1">HDV247</strain>
    </source>
</reference>